<protein>
    <submittedName>
        <fullName evidence="1">DUF3124 domain-containing protein</fullName>
    </submittedName>
</protein>
<dbReference type="InterPro" id="IPR021471">
    <property type="entry name" value="DUF3124"/>
</dbReference>
<dbReference type="Pfam" id="PF11322">
    <property type="entry name" value="DUF3124"/>
    <property type="match status" value="1"/>
</dbReference>
<evidence type="ECO:0000313" key="2">
    <source>
        <dbReference type="Proteomes" id="UP000611215"/>
    </source>
</evidence>
<dbReference type="EMBL" id="JADOET010000013">
    <property type="protein sequence ID" value="MBF8150940.1"/>
    <property type="molecule type" value="Genomic_DNA"/>
</dbReference>
<name>A0ABS0EKF0_9FLAO</name>
<reference evidence="1 2" key="1">
    <citation type="submission" date="2020-11" db="EMBL/GenBank/DDBJ databases">
        <title>Winogradskyella marina sp. nov., isolated from marine sediment.</title>
        <authorList>
            <person name="Bo J."/>
            <person name="Wang S."/>
            <person name="Song X."/>
            <person name="Du Z."/>
        </authorList>
    </citation>
    <scope>NUCLEOTIDE SEQUENCE [LARGE SCALE GENOMIC DNA]</scope>
    <source>
        <strain evidence="1 2">F6397</strain>
    </source>
</reference>
<organism evidence="1 2">
    <name type="scientific">Winogradskyella marina</name>
    <dbReference type="NCBI Taxonomy" id="2785530"/>
    <lineage>
        <taxon>Bacteria</taxon>
        <taxon>Pseudomonadati</taxon>
        <taxon>Bacteroidota</taxon>
        <taxon>Flavobacteriia</taxon>
        <taxon>Flavobacteriales</taxon>
        <taxon>Flavobacteriaceae</taxon>
        <taxon>Winogradskyella</taxon>
    </lineage>
</organism>
<comment type="caution">
    <text evidence="1">The sequence shown here is derived from an EMBL/GenBank/DDBJ whole genome shotgun (WGS) entry which is preliminary data.</text>
</comment>
<evidence type="ECO:0000313" key="1">
    <source>
        <dbReference type="EMBL" id="MBF8150940.1"/>
    </source>
</evidence>
<sequence length="169" mass="19206">MKRVLVLFVVVFGLYSCNEILGKVEFEKVKWDDREATIKNVDTLTSGQSYLSIYSQINSYSHKKIYNLTAMVSLRNTSIKDSIYLFKIDYFDSDGSLFKSYIDNPIFIRPMETVDIVIDEVEVAGGTGPNFILDWKTPENCPEPIFEGVMTSTSGQQGLSFITQAKRIK</sequence>
<accession>A0ABS0EKF0</accession>
<proteinExistence type="predicted"/>
<dbReference type="RefSeq" id="WP_195872200.1">
    <property type="nucleotide sequence ID" value="NZ_JADOET010000013.1"/>
</dbReference>
<keyword evidence="2" id="KW-1185">Reference proteome</keyword>
<gene>
    <name evidence="1" type="ORF">ITJ86_13595</name>
</gene>
<dbReference type="Proteomes" id="UP000611215">
    <property type="component" value="Unassembled WGS sequence"/>
</dbReference>
<dbReference type="PROSITE" id="PS51257">
    <property type="entry name" value="PROKAR_LIPOPROTEIN"/>
    <property type="match status" value="1"/>
</dbReference>